<feature type="domain" description="tRNA-queuosine alpha-mannosyltransferase N-terminal" evidence="8">
    <location>
        <begin position="2"/>
        <end position="169"/>
    </location>
</feature>
<feature type="domain" description="Glycosyl transferase family 1" evidence="7">
    <location>
        <begin position="196"/>
        <end position="339"/>
    </location>
</feature>
<dbReference type="Pfam" id="PF00534">
    <property type="entry name" value="Glycos_transf_1"/>
    <property type="match status" value="1"/>
</dbReference>
<keyword evidence="2" id="KW-0328">Glycosyltransferase</keyword>
<evidence type="ECO:0000256" key="1">
    <source>
        <dbReference type="ARBA" id="ARBA00009481"/>
    </source>
</evidence>
<protein>
    <recommendedName>
        <fullName evidence="5">tRNA-queuosine alpha-mannosyltransferase</fullName>
        <ecNumber evidence="4">2.4.1.110</ecNumber>
    </recommendedName>
</protein>
<evidence type="ECO:0000256" key="4">
    <source>
        <dbReference type="ARBA" id="ARBA00044517"/>
    </source>
</evidence>
<name>A0A328C6D5_9DELT</name>
<dbReference type="InterPro" id="IPR022701">
    <property type="entry name" value="QTMAN_N"/>
</dbReference>
<accession>A0A328C6D5</accession>
<dbReference type="Pfam" id="PF12038">
    <property type="entry name" value="QTMAN_N"/>
    <property type="match status" value="1"/>
</dbReference>
<comment type="caution">
    <text evidence="9">The sequence shown here is derived from an EMBL/GenBank/DDBJ whole genome shotgun (WGS) entry which is preliminary data.</text>
</comment>
<comment type="similarity">
    <text evidence="1">Belongs to the glycosyltransferase group 1 family. Glycosyltransferase 4 subfamily.</text>
</comment>
<dbReference type="InterPro" id="IPR001296">
    <property type="entry name" value="Glyco_trans_1"/>
</dbReference>
<evidence type="ECO:0000313" key="9">
    <source>
        <dbReference type="EMBL" id="RAL23079.1"/>
    </source>
</evidence>
<comment type="catalytic activity">
    <reaction evidence="6">
        <text>queuosine(34) in tRNA(Asp) + GDP-alpha-D-mannose = O-4''-alpha-D-mannosylqueuosine(34) in tRNA(Asp) + GDP + H(+)</text>
        <dbReference type="Rhea" id="RHEA:12885"/>
        <dbReference type="Rhea" id="RHEA-COMP:18572"/>
        <dbReference type="Rhea" id="RHEA-COMP:18581"/>
        <dbReference type="ChEBI" id="CHEBI:15378"/>
        <dbReference type="ChEBI" id="CHEBI:57527"/>
        <dbReference type="ChEBI" id="CHEBI:58189"/>
        <dbReference type="ChEBI" id="CHEBI:194431"/>
        <dbReference type="ChEBI" id="CHEBI:194442"/>
        <dbReference type="EC" id="2.4.1.110"/>
    </reaction>
    <physiologicalReaction direction="left-to-right" evidence="6">
        <dbReference type="Rhea" id="RHEA:12886"/>
    </physiologicalReaction>
</comment>
<keyword evidence="3" id="KW-0808">Transferase</keyword>
<dbReference type="SUPFAM" id="SSF53756">
    <property type="entry name" value="UDP-Glycosyltransferase/glycogen phosphorylase"/>
    <property type="match status" value="1"/>
</dbReference>
<dbReference type="InterPro" id="IPR051862">
    <property type="entry name" value="GT-like_domain_containing_1"/>
</dbReference>
<dbReference type="RefSeq" id="WP_111729607.1">
    <property type="nucleotide sequence ID" value="NZ_QHKO01000003.1"/>
</dbReference>
<sequence length="372" mass="42757">MKLLLLSAYHAHSHAQWARGLAEHLEDVEIDIHALPPRHFAWRFRGNALAFAHELNVEPAGYHALLATSMVDLATLRGIDPRFASLPTALYFHENQFAYPSTQGEQTLHFQLTSLYSALAADRLLFNSAFNRDSFLEGASTLLKRLPDHAPSALVDALRQRSHLLPVPLHDTLFEPTEPEYRPDDRPDHQRPLRLLWNHRWEYDKAPQTFFNALFALHEQEIPFRLVVLGERFRQSPDIFDQARERLGDRIDHFGFAPSRAEYLSWLRRSDVVISTARQEFQGLAVMEAVALGCRPLLPERLAYPNFFGAEYLYPSHATPNAQVDALVNALRPLLSDPARVRSLPLPDLHNLRWTRLRCTYYEHLNSLCAPR</sequence>
<evidence type="ECO:0000256" key="6">
    <source>
        <dbReference type="ARBA" id="ARBA00048439"/>
    </source>
</evidence>
<evidence type="ECO:0000256" key="3">
    <source>
        <dbReference type="ARBA" id="ARBA00022679"/>
    </source>
</evidence>
<keyword evidence="10" id="KW-1185">Reference proteome</keyword>
<dbReference type="GO" id="GO:0016438">
    <property type="term" value="F:tRNA-queuosine(34) beta-mannosyltransferase activity"/>
    <property type="evidence" value="ECO:0007669"/>
    <property type="project" value="UniProtKB-EC"/>
</dbReference>
<proteinExistence type="inferred from homology"/>
<evidence type="ECO:0000313" key="10">
    <source>
        <dbReference type="Proteomes" id="UP000249169"/>
    </source>
</evidence>
<evidence type="ECO:0000256" key="2">
    <source>
        <dbReference type="ARBA" id="ARBA00022676"/>
    </source>
</evidence>
<dbReference type="PANTHER" id="PTHR13615:SF3">
    <property type="entry name" value="GLYCOSYLTRANSFERASE-LIKE DOMAIN-CONTAINING PROTEIN 1"/>
    <property type="match status" value="1"/>
</dbReference>
<dbReference type="PANTHER" id="PTHR13615">
    <property type="entry name" value="GLYCOSYLTRANSFERASE-LIKE 1"/>
    <property type="match status" value="1"/>
</dbReference>
<evidence type="ECO:0000256" key="5">
    <source>
        <dbReference type="ARBA" id="ARBA00044539"/>
    </source>
</evidence>
<dbReference type="Gene3D" id="3.40.50.2000">
    <property type="entry name" value="Glycogen Phosphorylase B"/>
    <property type="match status" value="1"/>
</dbReference>
<evidence type="ECO:0000259" key="7">
    <source>
        <dbReference type="Pfam" id="PF00534"/>
    </source>
</evidence>
<dbReference type="EMBL" id="QHKO01000003">
    <property type="protein sequence ID" value="RAL23079.1"/>
    <property type="molecule type" value="Genomic_DNA"/>
</dbReference>
<gene>
    <name evidence="9" type="ORF">DL240_09340</name>
</gene>
<evidence type="ECO:0000259" key="8">
    <source>
        <dbReference type="Pfam" id="PF12038"/>
    </source>
</evidence>
<dbReference type="EC" id="2.4.1.110" evidence="4"/>
<dbReference type="Proteomes" id="UP000249169">
    <property type="component" value="Unassembled WGS sequence"/>
</dbReference>
<reference evidence="9 10" key="1">
    <citation type="submission" date="2018-05" db="EMBL/GenBank/DDBJ databases">
        <title>Lujinxingia marina gen. nov. sp. nov., a new facultative anaerobic member of the class Deltaproteobacteria, and proposal of Lujinxingaceae fam. nov.</title>
        <authorList>
            <person name="Li C.-M."/>
        </authorList>
    </citation>
    <scope>NUCLEOTIDE SEQUENCE [LARGE SCALE GENOMIC DNA]</scope>
    <source>
        <strain evidence="9 10">B210</strain>
    </source>
</reference>
<dbReference type="CDD" id="cd01635">
    <property type="entry name" value="Glycosyltransferase_GTB-type"/>
    <property type="match status" value="1"/>
</dbReference>
<organism evidence="9 10">
    <name type="scientific">Lujinxingia litoralis</name>
    <dbReference type="NCBI Taxonomy" id="2211119"/>
    <lineage>
        <taxon>Bacteria</taxon>
        <taxon>Deltaproteobacteria</taxon>
        <taxon>Bradymonadales</taxon>
        <taxon>Lujinxingiaceae</taxon>
        <taxon>Lujinxingia</taxon>
    </lineage>
</organism>
<dbReference type="OrthoDB" id="9792163at2"/>
<dbReference type="AlphaFoldDB" id="A0A328C6D5"/>